<keyword evidence="2" id="KW-1185">Reference proteome</keyword>
<comment type="caution">
    <text evidence="1">The sequence shown here is derived from an EMBL/GenBank/DDBJ whole genome shotgun (WGS) entry which is preliminary data.</text>
</comment>
<organism evidence="1 2">
    <name type="scientific">Dallia pectoralis</name>
    <name type="common">Alaska blackfish</name>
    <dbReference type="NCBI Taxonomy" id="75939"/>
    <lineage>
        <taxon>Eukaryota</taxon>
        <taxon>Metazoa</taxon>
        <taxon>Chordata</taxon>
        <taxon>Craniata</taxon>
        <taxon>Vertebrata</taxon>
        <taxon>Euteleostomi</taxon>
        <taxon>Actinopterygii</taxon>
        <taxon>Neopterygii</taxon>
        <taxon>Teleostei</taxon>
        <taxon>Protacanthopterygii</taxon>
        <taxon>Esociformes</taxon>
        <taxon>Umbridae</taxon>
        <taxon>Dallia</taxon>
    </lineage>
</organism>
<dbReference type="EMBL" id="CM055743">
    <property type="protein sequence ID" value="KAJ7999685.1"/>
    <property type="molecule type" value="Genomic_DNA"/>
</dbReference>
<accession>A0ACC2G825</accession>
<reference evidence="1" key="1">
    <citation type="submission" date="2021-05" db="EMBL/GenBank/DDBJ databases">
        <authorList>
            <person name="Pan Q."/>
            <person name="Jouanno E."/>
            <person name="Zahm M."/>
            <person name="Klopp C."/>
            <person name="Cabau C."/>
            <person name="Louis A."/>
            <person name="Berthelot C."/>
            <person name="Parey E."/>
            <person name="Roest Crollius H."/>
            <person name="Montfort J."/>
            <person name="Robinson-Rechavi M."/>
            <person name="Bouchez O."/>
            <person name="Lampietro C."/>
            <person name="Lopez Roques C."/>
            <person name="Donnadieu C."/>
            <person name="Postlethwait J."/>
            <person name="Bobe J."/>
            <person name="Dillon D."/>
            <person name="Chandos A."/>
            <person name="von Hippel F."/>
            <person name="Guiguen Y."/>
        </authorList>
    </citation>
    <scope>NUCLEOTIDE SEQUENCE</scope>
    <source>
        <strain evidence="1">YG-Jan2019</strain>
    </source>
</reference>
<evidence type="ECO:0000313" key="2">
    <source>
        <dbReference type="Proteomes" id="UP001157502"/>
    </source>
</evidence>
<sequence length="131" mass="14623">MKRSLLGQGSGSAKWPNTSWTVEARFLEFCQKHSLYGKTIICFHWKWGSCYSGSHLQRERSSSQSALMEVGEQQFRLCEWQAITLPREPTEGLPSLRSTVPHPPLAGTALPPAVDGCLLHPIQRCRKTAAS</sequence>
<protein>
    <submittedName>
        <fullName evidence="1">Uncharacterized protein</fullName>
    </submittedName>
</protein>
<proteinExistence type="predicted"/>
<dbReference type="Proteomes" id="UP001157502">
    <property type="component" value="Chromosome 16"/>
</dbReference>
<gene>
    <name evidence="1" type="ORF">DPEC_G00196970</name>
</gene>
<evidence type="ECO:0000313" key="1">
    <source>
        <dbReference type="EMBL" id="KAJ7999685.1"/>
    </source>
</evidence>
<name>A0ACC2G825_DALPE</name>